<dbReference type="InterPro" id="IPR006631">
    <property type="entry name" value="DM4_12"/>
</dbReference>
<evidence type="ECO:0000256" key="1">
    <source>
        <dbReference type="SAM" id="MobiDB-lite"/>
    </source>
</evidence>
<organism evidence="2 3">
    <name type="scientific">Cryptotermes secundus</name>
    <dbReference type="NCBI Taxonomy" id="105785"/>
    <lineage>
        <taxon>Eukaryota</taxon>
        <taxon>Metazoa</taxon>
        <taxon>Ecdysozoa</taxon>
        <taxon>Arthropoda</taxon>
        <taxon>Hexapoda</taxon>
        <taxon>Insecta</taxon>
        <taxon>Pterygota</taxon>
        <taxon>Neoptera</taxon>
        <taxon>Polyneoptera</taxon>
        <taxon>Dictyoptera</taxon>
        <taxon>Blattodea</taxon>
        <taxon>Blattoidea</taxon>
        <taxon>Termitoidae</taxon>
        <taxon>Kalotermitidae</taxon>
        <taxon>Cryptotermitinae</taxon>
        <taxon>Cryptotermes</taxon>
    </lineage>
</organism>
<dbReference type="Pfam" id="PF07841">
    <property type="entry name" value="DM4_12"/>
    <property type="match status" value="1"/>
</dbReference>
<dbReference type="OrthoDB" id="6356735at2759"/>
<feature type="region of interest" description="Disordered" evidence="1">
    <location>
        <begin position="90"/>
        <end position="120"/>
    </location>
</feature>
<dbReference type="Proteomes" id="UP000235965">
    <property type="component" value="Unassembled WGS sequence"/>
</dbReference>
<name>A0A2J7Q621_9NEOP</name>
<evidence type="ECO:0000313" key="2">
    <source>
        <dbReference type="EMBL" id="PNF24027.1"/>
    </source>
</evidence>
<dbReference type="AlphaFoldDB" id="A0A2J7Q621"/>
<protein>
    <submittedName>
        <fullName evidence="2">Uncharacterized protein</fullName>
    </submittedName>
</protein>
<comment type="caution">
    <text evidence="2">The sequence shown here is derived from an EMBL/GenBank/DDBJ whole genome shotgun (WGS) entry which is preliminary data.</text>
</comment>
<reference evidence="2 3" key="1">
    <citation type="submission" date="2017-12" db="EMBL/GenBank/DDBJ databases">
        <title>Hemimetabolous genomes reveal molecular basis of termite eusociality.</title>
        <authorList>
            <person name="Harrison M.C."/>
            <person name="Jongepier E."/>
            <person name="Robertson H.M."/>
            <person name="Arning N."/>
            <person name="Bitard-Feildel T."/>
            <person name="Chao H."/>
            <person name="Childers C.P."/>
            <person name="Dinh H."/>
            <person name="Doddapaneni H."/>
            <person name="Dugan S."/>
            <person name="Gowin J."/>
            <person name="Greiner C."/>
            <person name="Han Y."/>
            <person name="Hu H."/>
            <person name="Hughes D.S.T."/>
            <person name="Huylmans A.-K."/>
            <person name="Kemena C."/>
            <person name="Kremer L.P.M."/>
            <person name="Lee S.L."/>
            <person name="Lopez-Ezquerra A."/>
            <person name="Mallet L."/>
            <person name="Monroy-Kuhn J.M."/>
            <person name="Moser A."/>
            <person name="Murali S.C."/>
            <person name="Muzny D.M."/>
            <person name="Otani S."/>
            <person name="Piulachs M.-D."/>
            <person name="Poelchau M."/>
            <person name="Qu J."/>
            <person name="Schaub F."/>
            <person name="Wada-Katsumata A."/>
            <person name="Worley K.C."/>
            <person name="Xie Q."/>
            <person name="Ylla G."/>
            <person name="Poulsen M."/>
            <person name="Gibbs R.A."/>
            <person name="Schal C."/>
            <person name="Richards S."/>
            <person name="Belles X."/>
            <person name="Korb J."/>
            <person name="Bornberg-Bauer E."/>
        </authorList>
    </citation>
    <scope>NUCLEOTIDE SEQUENCE [LARGE SCALE GENOMIC DNA]</scope>
    <source>
        <tissue evidence="2">Whole body</tissue>
    </source>
</reference>
<gene>
    <name evidence="2" type="ORF">B7P43_G08619</name>
</gene>
<sequence length="311" mass="33100">MSKVQGLHSTWIVSIRFMFLQRCIPQNIEVNDSRSLKAMGAAKILAITLFVVATDVCLSAPKQHEATGGFLPSPSSYFLQSGDQIAMESKSSNQTAIHRRSESRNDVIAEPSNDIGDRRQEPRFGFLTYGTTAIQNSGSTGLSGLNGQLKLDLGGVVLGAIIGFGAVFILPKILHVLSVGHDTTGFGGGGGSYGYRSENEKKLGIMDVLSRVDETLAQYNIDSSSCMQRAVCSYIKLASEKVTDGSASSLDELVDSAAANSVVNFLLDGTSIKQAVEMGQSGGNCGTTYSRCPFTKESLFAAIKGLMADEK</sequence>
<evidence type="ECO:0000313" key="3">
    <source>
        <dbReference type="Proteomes" id="UP000235965"/>
    </source>
</evidence>
<keyword evidence="3" id="KW-1185">Reference proteome</keyword>
<proteinExistence type="predicted"/>
<accession>A0A2J7Q621</accession>
<dbReference type="EMBL" id="NEVH01017542">
    <property type="protein sequence ID" value="PNF24027.1"/>
    <property type="molecule type" value="Genomic_DNA"/>
</dbReference>